<dbReference type="OrthoDB" id="9928920at2"/>
<dbReference type="EMBL" id="PDCJ01000001">
    <property type="protein sequence ID" value="PEG32786.1"/>
    <property type="molecule type" value="Genomic_DNA"/>
</dbReference>
<dbReference type="AlphaFoldDB" id="A0A2A7MM71"/>
<name>A0A2A7MM71_9CLOT</name>
<evidence type="ECO:0000313" key="2">
    <source>
        <dbReference type="Proteomes" id="UP000220840"/>
    </source>
</evidence>
<reference evidence="1 2" key="1">
    <citation type="submission" date="2017-10" db="EMBL/GenBank/DDBJ databases">
        <title>Effective Description of Clostridium neonatale sp. nov. linked to necrotizing enterocolitis in neonates and a clarification of species assignable to the genus Clostridium (Prazmowski 1880) emend. Lawson and Rainey 2016.</title>
        <authorList>
            <person name="Bernard K."/>
            <person name="Burdz T."/>
            <person name="Wiebe D."/>
            <person name="Balcewich B."/>
            <person name="Alfa M."/>
            <person name="Bernier A.-M."/>
        </authorList>
    </citation>
    <scope>NUCLEOTIDE SEQUENCE [LARGE SCALE GENOMIC DNA]</scope>
    <source>
        <strain evidence="1 2">LCDC99A005</strain>
    </source>
</reference>
<evidence type="ECO:0000313" key="1">
    <source>
        <dbReference type="EMBL" id="PEG32786.1"/>
    </source>
</evidence>
<sequence length="165" mass="19614">MLIVQCIDKQYVEQKNDIINRTLRFLPASIKLQNATITQKDCLRYLENDTVKKLILLDVPYMGSEKECGIKDYNYKKFHKKVADLLYKAEYPFIYYCRSSAPKSDRSKSQEDKANIMKMKLGQYFLNKGYYFQKVHLEKDTELMISNVHYSESQFLWNNFSESLL</sequence>
<keyword evidence="2" id="KW-1185">Reference proteome</keyword>
<evidence type="ECO:0008006" key="3">
    <source>
        <dbReference type="Google" id="ProtNLM"/>
    </source>
</evidence>
<dbReference type="Proteomes" id="UP000220840">
    <property type="component" value="Unassembled WGS sequence"/>
</dbReference>
<accession>A0A2A7MM71</accession>
<protein>
    <recommendedName>
        <fullName evidence="3">DNA adenine methylase</fullName>
    </recommendedName>
</protein>
<gene>
    <name evidence="1" type="ORF">CQ394_06920</name>
</gene>
<organism evidence="1 2">
    <name type="scientific">Clostridium neonatale</name>
    <dbReference type="NCBI Taxonomy" id="137838"/>
    <lineage>
        <taxon>Bacteria</taxon>
        <taxon>Bacillati</taxon>
        <taxon>Bacillota</taxon>
        <taxon>Clostridia</taxon>
        <taxon>Eubacteriales</taxon>
        <taxon>Clostridiaceae</taxon>
        <taxon>Clostridium</taxon>
    </lineage>
</organism>
<proteinExistence type="predicted"/>
<comment type="caution">
    <text evidence="1">The sequence shown here is derived from an EMBL/GenBank/DDBJ whole genome shotgun (WGS) entry which is preliminary data.</text>
</comment>